<sequence length="227" mass="25130">MKVEYQLEKVNDHIDVLAVWDAEWNTYTNAYFIKEEAGLTVVDSCKEGHLVFLQHALHKIGKTADDVKLMLITHGHEDHVGGETLFTKARKVIHADETLPTGSSISGELVDRGTIGDYDYTRVGYHSPGSVVFFHRPTRTLFTGDFLCFFGDPLSDGGLVSKGDDLRQAWVEYLQGGGVADLPVFLDGLRIMKEYDADVLCTGHGGVLVGEIDVFLQELIEIGEKSQ</sequence>
<name>A0A0N8GGH6_9BACI</name>
<protein>
    <recommendedName>
        <fullName evidence="1">Metallo-beta-lactamase domain-containing protein</fullName>
    </recommendedName>
</protein>
<dbReference type="InterPro" id="IPR050855">
    <property type="entry name" value="NDM-1-like"/>
</dbReference>
<accession>A0A0N8GGH6</accession>
<dbReference type="OrthoDB" id="9802248at2"/>
<dbReference type="RefSeq" id="WP_060673646.1">
    <property type="nucleotide sequence ID" value="NZ_LIXZ01000015.1"/>
</dbReference>
<dbReference type="Pfam" id="PF00753">
    <property type="entry name" value="Lactamase_B"/>
    <property type="match status" value="1"/>
</dbReference>
<dbReference type="eggNOG" id="COG0491">
    <property type="taxonomic scope" value="Bacteria"/>
</dbReference>
<dbReference type="PATRIC" id="fig|218284.4.peg.1590"/>
<comment type="caution">
    <text evidence="2">The sequence shown here is derived from an EMBL/GenBank/DDBJ whole genome shotgun (WGS) entry which is preliminary data.</text>
</comment>
<dbReference type="InterPro" id="IPR001279">
    <property type="entry name" value="Metallo-B-lactamas"/>
</dbReference>
<dbReference type="EMBL" id="LIXZ01000015">
    <property type="protein sequence ID" value="KPL58522.1"/>
    <property type="molecule type" value="Genomic_DNA"/>
</dbReference>
<feature type="domain" description="Metallo-beta-lactamase" evidence="1">
    <location>
        <begin position="27"/>
        <end position="204"/>
    </location>
</feature>
<dbReference type="PANTHER" id="PTHR42951">
    <property type="entry name" value="METALLO-BETA-LACTAMASE DOMAIN-CONTAINING"/>
    <property type="match status" value="1"/>
</dbReference>
<dbReference type="InterPro" id="IPR036866">
    <property type="entry name" value="RibonucZ/Hydroxyglut_hydro"/>
</dbReference>
<dbReference type="AlphaFoldDB" id="A0A0N8GGH6"/>
<dbReference type="SMART" id="SM00849">
    <property type="entry name" value="Lactamase_B"/>
    <property type="match status" value="1"/>
</dbReference>
<organism evidence="2 3">
    <name type="scientific">Rossellomorea vietnamensis</name>
    <dbReference type="NCBI Taxonomy" id="218284"/>
    <lineage>
        <taxon>Bacteria</taxon>
        <taxon>Bacillati</taxon>
        <taxon>Bacillota</taxon>
        <taxon>Bacilli</taxon>
        <taxon>Bacillales</taxon>
        <taxon>Bacillaceae</taxon>
        <taxon>Rossellomorea</taxon>
    </lineage>
</organism>
<gene>
    <name evidence="2" type="ORF">AM506_16895</name>
</gene>
<evidence type="ECO:0000313" key="3">
    <source>
        <dbReference type="Proteomes" id="UP000050398"/>
    </source>
</evidence>
<dbReference type="Proteomes" id="UP000050398">
    <property type="component" value="Unassembled WGS sequence"/>
</dbReference>
<dbReference type="Gene3D" id="3.60.15.10">
    <property type="entry name" value="Ribonuclease Z/Hydroxyacylglutathione hydrolase-like"/>
    <property type="match status" value="2"/>
</dbReference>
<proteinExistence type="predicted"/>
<dbReference type="SUPFAM" id="SSF56281">
    <property type="entry name" value="Metallo-hydrolase/oxidoreductase"/>
    <property type="match status" value="1"/>
</dbReference>
<evidence type="ECO:0000259" key="1">
    <source>
        <dbReference type="SMART" id="SM00849"/>
    </source>
</evidence>
<reference evidence="2 3" key="1">
    <citation type="submission" date="2015-08" db="EMBL/GenBank/DDBJ databases">
        <title>Draft Genome Sequence of Bacillus vietnamensis UCD-SED5.</title>
        <authorList>
            <person name="Lee R.D."/>
            <person name="Jospin G."/>
            <person name="Lang J.M."/>
            <person name="Coil D.A."/>
            <person name="Eisen J.A."/>
        </authorList>
    </citation>
    <scope>NUCLEOTIDE SEQUENCE [LARGE SCALE GENOMIC DNA]</scope>
    <source>
        <strain evidence="2 3">UCD-SED5</strain>
    </source>
</reference>
<evidence type="ECO:0000313" key="2">
    <source>
        <dbReference type="EMBL" id="KPL58522.1"/>
    </source>
</evidence>